<organism evidence="2 3">
    <name type="scientific">Cristinia sonorae</name>
    <dbReference type="NCBI Taxonomy" id="1940300"/>
    <lineage>
        <taxon>Eukaryota</taxon>
        <taxon>Fungi</taxon>
        <taxon>Dikarya</taxon>
        <taxon>Basidiomycota</taxon>
        <taxon>Agaricomycotina</taxon>
        <taxon>Agaricomycetes</taxon>
        <taxon>Agaricomycetidae</taxon>
        <taxon>Agaricales</taxon>
        <taxon>Pleurotineae</taxon>
        <taxon>Stephanosporaceae</taxon>
        <taxon>Cristinia</taxon>
    </lineage>
</organism>
<reference evidence="2" key="1">
    <citation type="journal article" date="2021" name="New Phytol.">
        <title>Evolutionary innovations through gain and loss of genes in the ectomycorrhizal Boletales.</title>
        <authorList>
            <person name="Wu G."/>
            <person name="Miyauchi S."/>
            <person name="Morin E."/>
            <person name="Kuo A."/>
            <person name="Drula E."/>
            <person name="Varga T."/>
            <person name="Kohler A."/>
            <person name="Feng B."/>
            <person name="Cao Y."/>
            <person name="Lipzen A."/>
            <person name="Daum C."/>
            <person name="Hundley H."/>
            <person name="Pangilinan J."/>
            <person name="Johnson J."/>
            <person name="Barry K."/>
            <person name="LaButti K."/>
            <person name="Ng V."/>
            <person name="Ahrendt S."/>
            <person name="Min B."/>
            <person name="Choi I.G."/>
            <person name="Park H."/>
            <person name="Plett J.M."/>
            <person name="Magnuson J."/>
            <person name="Spatafora J.W."/>
            <person name="Nagy L.G."/>
            <person name="Henrissat B."/>
            <person name="Grigoriev I.V."/>
            <person name="Yang Z.L."/>
            <person name="Xu J."/>
            <person name="Martin F.M."/>
        </authorList>
    </citation>
    <scope>NUCLEOTIDE SEQUENCE</scope>
    <source>
        <strain evidence="2">KKN 215</strain>
    </source>
</reference>
<evidence type="ECO:0000256" key="1">
    <source>
        <dbReference type="SAM" id="SignalP"/>
    </source>
</evidence>
<evidence type="ECO:0000313" key="3">
    <source>
        <dbReference type="Proteomes" id="UP000813824"/>
    </source>
</evidence>
<dbReference type="AlphaFoldDB" id="A0A8K0XMU1"/>
<keyword evidence="1" id="KW-0732">Signal</keyword>
<feature type="chain" id="PRO_5035473183" description="Secreted protein" evidence="1">
    <location>
        <begin position="26"/>
        <end position="135"/>
    </location>
</feature>
<feature type="signal peptide" evidence="1">
    <location>
        <begin position="1"/>
        <end position="25"/>
    </location>
</feature>
<dbReference type="Proteomes" id="UP000813824">
    <property type="component" value="Unassembled WGS sequence"/>
</dbReference>
<accession>A0A8K0XMU1</accession>
<evidence type="ECO:0000313" key="2">
    <source>
        <dbReference type="EMBL" id="KAH8093107.1"/>
    </source>
</evidence>
<sequence length="135" mass="14590">MDHLACWVLFSLAPLVSVSLWSANASTIQYCNCSHLPGGSRQVGALSSRILLVSKTPSCSPFTIIIGTVYSWLLNPPPVAPRIDRWDPGPPKYLLRNAVTITRLMACLARDLTRELCRRMSGMTGVVATCCGGLG</sequence>
<name>A0A8K0XMU1_9AGAR</name>
<evidence type="ECO:0008006" key="4">
    <source>
        <dbReference type="Google" id="ProtNLM"/>
    </source>
</evidence>
<keyword evidence="3" id="KW-1185">Reference proteome</keyword>
<dbReference type="EMBL" id="JAEVFJ010000030">
    <property type="protein sequence ID" value="KAH8093107.1"/>
    <property type="molecule type" value="Genomic_DNA"/>
</dbReference>
<protein>
    <recommendedName>
        <fullName evidence="4">Secreted protein</fullName>
    </recommendedName>
</protein>
<comment type="caution">
    <text evidence="2">The sequence shown here is derived from an EMBL/GenBank/DDBJ whole genome shotgun (WGS) entry which is preliminary data.</text>
</comment>
<gene>
    <name evidence="2" type="ORF">BXZ70DRAFT_439939</name>
</gene>
<proteinExistence type="predicted"/>